<evidence type="ECO:0000256" key="4">
    <source>
        <dbReference type="ARBA" id="ARBA00023015"/>
    </source>
</evidence>
<evidence type="ECO:0000256" key="1">
    <source>
        <dbReference type="ARBA" id="ARBA00004123"/>
    </source>
</evidence>
<evidence type="ECO:0000256" key="3">
    <source>
        <dbReference type="ARBA" id="ARBA00019660"/>
    </source>
</evidence>
<evidence type="ECO:0000313" key="11">
    <source>
        <dbReference type="Proteomes" id="UP000494206"/>
    </source>
</evidence>
<dbReference type="Gene3D" id="1.10.10.1340">
    <property type="entry name" value="Mediator of RNA polymerase II, submodule Med31 (Soh1)"/>
    <property type="match status" value="1"/>
</dbReference>
<sequence length="154" mass="18871">METQDEEKRRFEIECEFVQSLANPNYLNFLAQRGYFKEDYFVNYLQYLMYWKKPEYARCLKFPQCLFILEALQSPQFREAMAFPHNAKFVEDQLVLQWQYYLRKRSRLCANPEQQAKSEEDDEQEEHNMQQFKNVKSKTIKTEPKEPKETKLKR</sequence>
<dbReference type="AlphaFoldDB" id="A0A8S1F3W0"/>
<keyword evidence="7 8" id="KW-0539">Nucleus</keyword>
<name>A0A8S1F3W0_9PELO</name>
<comment type="function">
    <text evidence="8">Component of the Mediator complex, a coactivator involved in the regulated transcription of nearly all RNA polymerase II-dependent genes. Mediator functions as a bridge to convey information from gene-specific regulatory proteins to the basal RNA polymerase II transcription machinery. Mediator is recruited to promoters by direct interactions with regulatory proteins and serves as a scaffold for the assembly of a functional preinitiation complex with RNA polymerase II and the general transcription factors.</text>
</comment>
<dbReference type="PANTHER" id="PTHR13186">
    <property type="entry name" value="MEDIATOR OF RNA POLYMERASE II TRANSCRIPTION SUBUNIT 31"/>
    <property type="match status" value="1"/>
</dbReference>
<keyword evidence="5 8" id="KW-0010">Activator</keyword>
<keyword evidence="6 8" id="KW-0804">Transcription</keyword>
<dbReference type="GO" id="GO:0003712">
    <property type="term" value="F:transcription coregulator activity"/>
    <property type="evidence" value="ECO:0007669"/>
    <property type="project" value="InterPro"/>
</dbReference>
<evidence type="ECO:0000256" key="6">
    <source>
        <dbReference type="ARBA" id="ARBA00023163"/>
    </source>
</evidence>
<dbReference type="InterPro" id="IPR008831">
    <property type="entry name" value="Mediator_Med31"/>
</dbReference>
<comment type="subcellular location">
    <subcellularLocation>
        <location evidence="1 8">Nucleus</location>
    </subcellularLocation>
</comment>
<comment type="caution">
    <text evidence="10">The sequence shown here is derived from an EMBL/GenBank/DDBJ whole genome shotgun (WGS) entry which is preliminary data.</text>
</comment>
<proteinExistence type="inferred from homology"/>
<dbReference type="InterPro" id="IPR038089">
    <property type="entry name" value="Med31_sf"/>
</dbReference>
<dbReference type="OrthoDB" id="10257739at2759"/>
<evidence type="ECO:0000256" key="8">
    <source>
        <dbReference type="RuleBase" id="RU364129"/>
    </source>
</evidence>
<dbReference type="GO" id="GO:0016592">
    <property type="term" value="C:mediator complex"/>
    <property type="evidence" value="ECO:0007669"/>
    <property type="project" value="InterPro"/>
</dbReference>
<evidence type="ECO:0000256" key="9">
    <source>
        <dbReference type="SAM" id="MobiDB-lite"/>
    </source>
</evidence>
<accession>A0A8S1F3W0</accession>
<protein>
    <recommendedName>
        <fullName evidence="3 8">Mediator of RNA polymerase II transcription subunit 31</fullName>
    </recommendedName>
</protein>
<gene>
    <name evidence="10" type="ORF">CBOVIS_LOCUS10366</name>
</gene>
<comment type="similarity">
    <text evidence="2 8">Belongs to the Mediator complex subunit 31 family.</text>
</comment>
<comment type="subunit">
    <text evidence="8">Component of the Mediator complex.</text>
</comment>
<evidence type="ECO:0000256" key="5">
    <source>
        <dbReference type="ARBA" id="ARBA00023159"/>
    </source>
</evidence>
<reference evidence="10 11" key="1">
    <citation type="submission" date="2020-04" db="EMBL/GenBank/DDBJ databases">
        <authorList>
            <person name="Laetsch R D."/>
            <person name="Stevens L."/>
            <person name="Kumar S."/>
            <person name="Blaxter L. M."/>
        </authorList>
    </citation>
    <scope>NUCLEOTIDE SEQUENCE [LARGE SCALE GENOMIC DNA]</scope>
</reference>
<keyword evidence="4 8" id="KW-0805">Transcription regulation</keyword>
<evidence type="ECO:0000256" key="7">
    <source>
        <dbReference type="ARBA" id="ARBA00023242"/>
    </source>
</evidence>
<dbReference type="Proteomes" id="UP000494206">
    <property type="component" value="Unassembled WGS sequence"/>
</dbReference>
<dbReference type="GO" id="GO:0006355">
    <property type="term" value="P:regulation of DNA-templated transcription"/>
    <property type="evidence" value="ECO:0007669"/>
    <property type="project" value="InterPro"/>
</dbReference>
<feature type="compositionally biased region" description="Basic and acidic residues" evidence="9">
    <location>
        <begin position="140"/>
        <end position="154"/>
    </location>
</feature>
<evidence type="ECO:0000256" key="2">
    <source>
        <dbReference type="ARBA" id="ARBA00006378"/>
    </source>
</evidence>
<feature type="region of interest" description="Disordered" evidence="9">
    <location>
        <begin position="112"/>
        <end position="154"/>
    </location>
</feature>
<dbReference type="EMBL" id="CADEPM010000007">
    <property type="protein sequence ID" value="CAB3408607.1"/>
    <property type="molecule type" value="Genomic_DNA"/>
</dbReference>
<evidence type="ECO:0000313" key="10">
    <source>
        <dbReference type="EMBL" id="CAB3408607.1"/>
    </source>
</evidence>
<keyword evidence="11" id="KW-1185">Reference proteome</keyword>
<organism evidence="10 11">
    <name type="scientific">Caenorhabditis bovis</name>
    <dbReference type="NCBI Taxonomy" id="2654633"/>
    <lineage>
        <taxon>Eukaryota</taxon>
        <taxon>Metazoa</taxon>
        <taxon>Ecdysozoa</taxon>
        <taxon>Nematoda</taxon>
        <taxon>Chromadorea</taxon>
        <taxon>Rhabditida</taxon>
        <taxon>Rhabditina</taxon>
        <taxon>Rhabditomorpha</taxon>
        <taxon>Rhabditoidea</taxon>
        <taxon>Rhabditidae</taxon>
        <taxon>Peloderinae</taxon>
        <taxon>Caenorhabditis</taxon>
    </lineage>
</organism>
<dbReference type="Pfam" id="PF05669">
    <property type="entry name" value="Med31"/>
    <property type="match status" value="1"/>
</dbReference>
<dbReference type="FunFam" id="1.10.10.1340:FF:000001">
    <property type="entry name" value="Mediator of RNA polymerase II transcription subunit 31"/>
    <property type="match status" value="1"/>
</dbReference>